<evidence type="ECO:0000256" key="1">
    <source>
        <dbReference type="SAM" id="SignalP"/>
    </source>
</evidence>
<dbReference type="Gene3D" id="3.40.390.10">
    <property type="entry name" value="Collagenase (Catalytic Domain)"/>
    <property type="match status" value="1"/>
</dbReference>
<reference evidence="2 3" key="1">
    <citation type="submission" date="2014-02" db="EMBL/GenBank/DDBJ databases">
        <title>Whole genome sequence of Sphingobium chlorophenolicum NBRC 16172.</title>
        <authorList>
            <person name="Gan H.M."/>
            <person name="Gan H.Y."/>
            <person name="Chew T.H."/>
            <person name="Savka M.A."/>
        </authorList>
    </citation>
    <scope>NUCLEOTIDE SEQUENCE [LARGE SCALE GENOMIC DNA]</scope>
    <source>
        <strain evidence="2 3">NBRC 16172</strain>
    </source>
</reference>
<comment type="caution">
    <text evidence="2">The sequence shown here is derived from an EMBL/GenBank/DDBJ whole genome shotgun (WGS) entry which is preliminary data.</text>
</comment>
<dbReference type="Proteomes" id="UP000028411">
    <property type="component" value="Unassembled WGS sequence"/>
</dbReference>
<sequence length="211" mass="22561">MIRKSALLACVLALANAAPAFAGPIPQPYYFPNGSRGVKINYALPAACDANTKAAVDTINAAGRSFQLTGTTQNYTSTYYSATEDPDFINIQDGSSMSAIMRTIIYGYSGPAPAQAIDATVYVNTDRIYYDTGDTAQSTDLICGSSITPSNIGQHIDWQSAMTHEMGHVKGMDHRTDGSTGPCLMTTYLNPGQIKRSLCSDERALLVGFYG</sequence>
<accession>A0A081RIG4</accession>
<evidence type="ECO:0008006" key="4">
    <source>
        <dbReference type="Google" id="ProtNLM"/>
    </source>
</evidence>
<evidence type="ECO:0000313" key="3">
    <source>
        <dbReference type="Proteomes" id="UP000028411"/>
    </source>
</evidence>
<dbReference type="AlphaFoldDB" id="A0A081RIG4"/>
<organism evidence="2 3">
    <name type="scientific">Sphingobium chlorophenolicum</name>
    <dbReference type="NCBI Taxonomy" id="46429"/>
    <lineage>
        <taxon>Bacteria</taxon>
        <taxon>Pseudomonadati</taxon>
        <taxon>Pseudomonadota</taxon>
        <taxon>Alphaproteobacteria</taxon>
        <taxon>Sphingomonadales</taxon>
        <taxon>Sphingomonadaceae</taxon>
        <taxon>Sphingobium</taxon>
    </lineage>
</organism>
<dbReference type="OrthoDB" id="7551736at2"/>
<evidence type="ECO:0000313" key="2">
    <source>
        <dbReference type="EMBL" id="KEQ54987.1"/>
    </source>
</evidence>
<dbReference type="InterPro" id="IPR024079">
    <property type="entry name" value="MetalloPept_cat_dom_sf"/>
</dbReference>
<dbReference type="EMBL" id="JFHR01000003">
    <property type="protein sequence ID" value="KEQ54987.1"/>
    <property type="molecule type" value="Genomic_DNA"/>
</dbReference>
<protein>
    <recommendedName>
        <fullName evidence="4">Peptidase M10 metallopeptidase domain-containing protein</fullName>
    </recommendedName>
</protein>
<feature type="signal peptide" evidence="1">
    <location>
        <begin position="1"/>
        <end position="22"/>
    </location>
</feature>
<dbReference type="PATRIC" id="fig|46429.4.peg.528"/>
<dbReference type="GO" id="GO:0008237">
    <property type="term" value="F:metallopeptidase activity"/>
    <property type="evidence" value="ECO:0007669"/>
    <property type="project" value="InterPro"/>
</dbReference>
<dbReference type="RefSeq" id="WP_037447097.1">
    <property type="nucleotide sequence ID" value="NZ_JFHR01000003.1"/>
</dbReference>
<feature type="chain" id="PRO_5001763439" description="Peptidase M10 metallopeptidase domain-containing protein" evidence="1">
    <location>
        <begin position="23"/>
        <end position="211"/>
    </location>
</feature>
<gene>
    <name evidence="2" type="ORF">BV95_00536</name>
</gene>
<name>A0A081RIG4_SPHCR</name>
<proteinExistence type="predicted"/>
<keyword evidence="1" id="KW-0732">Signal</keyword>
<dbReference type="SUPFAM" id="SSF55486">
    <property type="entry name" value="Metalloproteases ('zincins'), catalytic domain"/>
    <property type="match status" value="1"/>
</dbReference>